<dbReference type="STRING" id="137658.SAMN05216186_101221"/>
<dbReference type="EMBL" id="FNFD01000001">
    <property type="protein sequence ID" value="SDJ35032.1"/>
    <property type="molecule type" value="Genomic_DNA"/>
</dbReference>
<gene>
    <name evidence="1" type="ORF">SAMN05216186_101221</name>
</gene>
<protein>
    <submittedName>
        <fullName evidence="1">Uncharacterized protein</fullName>
    </submittedName>
</protein>
<organism evidence="1 2">
    <name type="scientific">Pseudomonas indica</name>
    <dbReference type="NCBI Taxonomy" id="137658"/>
    <lineage>
        <taxon>Bacteria</taxon>
        <taxon>Pseudomonadati</taxon>
        <taxon>Pseudomonadota</taxon>
        <taxon>Gammaproteobacteria</taxon>
        <taxon>Pseudomonadales</taxon>
        <taxon>Pseudomonadaceae</taxon>
        <taxon>Pseudomonas</taxon>
    </lineage>
</organism>
<accession>A0A1G8T0F9</accession>
<dbReference type="AlphaFoldDB" id="A0A1G8T0F9"/>
<evidence type="ECO:0000313" key="1">
    <source>
        <dbReference type="EMBL" id="SDJ35032.1"/>
    </source>
</evidence>
<keyword evidence="2" id="KW-1185">Reference proteome</keyword>
<sequence length="217" mass="24620">MSELSVTCLLFDEDQLKALLSILPLIRKYLDREWQVDTDPSSVSDVVVVNLDDSAGGPLLEALVGKGVHAVGCARHPRLHVAGTLHRPFRGYEVLALLQEGERRAFDRSRSRPSRRDLESEVRRFALAEWPAEFREWPKEWWRVLAAIRTNCLSAVQIAQRCDLPEAEVMACLDILQERKAVSVRVDIEILDSTKGGRRPGFWRRIGARVSDLLGRL</sequence>
<proteinExistence type="predicted"/>
<name>A0A1G8T0F9_9PSED</name>
<dbReference type="Proteomes" id="UP000198706">
    <property type="component" value="Unassembled WGS sequence"/>
</dbReference>
<evidence type="ECO:0000313" key="2">
    <source>
        <dbReference type="Proteomes" id="UP000198706"/>
    </source>
</evidence>
<reference evidence="1 2" key="1">
    <citation type="submission" date="2016-10" db="EMBL/GenBank/DDBJ databases">
        <authorList>
            <person name="de Groot N.N."/>
        </authorList>
    </citation>
    <scope>NUCLEOTIDE SEQUENCE [LARGE SCALE GENOMIC DNA]</scope>
    <source>
        <strain evidence="1 2">JCM 21544</strain>
    </source>
</reference>